<name>A0A9P6KM31_9PLEO</name>
<evidence type="ECO:0000313" key="2">
    <source>
        <dbReference type="EMBL" id="KAF9731261.1"/>
    </source>
</evidence>
<accession>A0A9P6KM31</accession>
<evidence type="ECO:0000313" key="3">
    <source>
        <dbReference type="Proteomes" id="UP000756921"/>
    </source>
</evidence>
<sequence length="156" mass="17265">MPSPTHPFPSISKCVLAVRVVFCPLVLVIRLVPPCFSVPALHHSITPAWTRPRKSPILRPPHRLTPRKSRIPSAKQPGTQATAQCAWTGPFARSIERCWDRQRAVACLPTYLWVRCGGSLGPRAARAREGSYYAPPETGWLAVRDPARKDRATGTP</sequence>
<dbReference type="Proteomes" id="UP000756921">
    <property type="component" value="Unassembled WGS sequence"/>
</dbReference>
<feature type="compositionally biased region" description="Basic residues" evidence="1">
    <location>
        <begin position="55"/>
        <end position="70"/>
    </location>
</feature>
<evidence type="ECO:0000256" key="1">
    <source>
        <dbReference type="SAM" id="MobiDB-lite"/>
    </source>
</evidence>
<dbReference type="AlphaFoldDB" id="A0A9P6KM31"/>
<keyword evidence="3" id="KW-1185">Reference proteome</keyword>
<reference evidence="2" key="1">
    <citation type="journal article" date="2020" name="Mol. Plant Microbe Interact.">
        <title>Genome Sequence of the Biocontrol Agent Coniothyrium minitans strain Conio (IMI 134523).</title>
        <authorList>
            <person name="Patel D."/>
            <person name="Shittu T.A."/>
            <person name="Baroncelli R."/>
            <person name="Muthumeenakshi S."/>
            <person name="Osborne T.H."/>
            <person name="Janganan T.K."/>
            <person name="Sreenivasaprasad S."/>
        </authorList>
    </citation>
    <scope>NUCLEOTIDE SEQUENCE</scope>
    <source>
        <strain evidence="2">Conio</strain>
    </source>
</reference>
<feature type="region of interest" description="Disordered" evidence="1">
    <location>
        <begin position="55"/>
        <end position="79"/>
    </location>
</feature>
<protein>
    <submittedName>
        <fullName evidence="2">Uncharacterized protein</fullName>
    </submittedName>
</protein>
<gene>
    <name evidence="2" type="ORF">PMIN01_10278</name>
</gene>
<proteinExistence type="predicted"/>
<dbReference type="EMBL" id="WJXW01000012">
    <property type="protein sequence ID" value="KAF9731261.1"/>
    <property type="molecule type" value="Genomic_DNA"/>
</dbReference>
<organism evidence="2 3">
    <name type="scientific">Paraphaeosphaeria minitans</name>
    <dbReference type="NCBI Taxonomy" id="565426"/>
    <lineage>
        <taxon>Eukaryota</taxon>
        <taxon>Fungi</taxon>
        <taxon>Dikarya</taxon>
        <taxon>Ascomycota</taxon>
        <taxon>Pezizomycotina</taxon>
        <taxon>Dothideomycetes</taxon>
        <taxon>Pleosporomycetidae</taxon>
        <taxon>Pleosporales</taxon>
        <taxon>Massarineae</taxon>
        <taxon>Didymosphaeriaceae</taxon>
        <taxon>Paraphaeosphaeria</taxon>
    </lineage>
</organism>
<comment type="caution">
    <text evidence="2">The sequence shown here is derived from an EMBL/GenBank/DDBJ whole genome shotgun (WGS) entry which is preliminary data.</text>
</comment>